<dbReference type="InterPro" id="IPR026678">
    <property type="entry name" value="INO80E"/>
</dbReference>
<feature type="compositionally biased region" description="Basic residues" evidence="1">
    <location>
        <begin position="144"/>
        <end position="155"/>
    </location>
</feature>
<evidence type="ECO:0000313" key="4">
    <source>
        <dbReference type="Proteomes" id="UP000092462"/>
    </source>
</evidence>
<dbReference type="GO" id="GO:0006338">
    <property type="term" value="P:chromatin remodeling"/>
    <property type="evidence" value="ECO:0007669"/>
    <property type="project" value="InterPro"/>
</dbReference>
<dbReference type="GO" id="GO:0031011">
    <property type="term" value="C:Ino80 complex"/>
    <property type="evidence" value="ECO:0007669"/>
    <property type="project" value="InterPro"/>
</dbReference>
<dbReference type="Pfam" id="PF24237">
    <property type="entry name" value="INO80E"/>
    <property type="match status" value="1"/>
</dbReference>
<evidence type="ECO:0000313" key="3">
    <source>
        <dbReference type="EnsemblMetazoa" id="PPAI010693-PA"/>
    </source>
</evidence>
<evidence type="ECO:0000256" key="1">
    <source>
        <dbReference type="SAM" id="MobiDB-lite"/>
    </source>
</evidence>
<feature type="region of interest" description="Disordered" evidence="1">
    <location>
        <begin position="98"/>
        <end position="169"/>
    </location>
</feature>
<protein>
    <recommendedName>
        <fullName evidence="2">INO80 complex subunit E N-terminal domain-containing protein</fullName>
    </recommendedName>
</protein>
<dbReference type="InterPro" id="IPR056515">
    <property type="entry name" value="INO80E_N"/>
</dbReference>
<sequence>MLDGWYCRTMANQQATMEQNENDVNDIEEGSSDEESVNQHQAVDFKAQYQILKKKFKFLIYENEFLQDSLRITQRRYLKASRDKSFLLDKLLQYEKPELTSSESEETETSDDEGTRSDQVKRKKLDGISSGTNSIQSRNSNVQPKRKKAVVKKPQVHITGSAPNLPSDGHMTAEEIERHLQSRHSLMELLPERAPPTVPHEMFSNEPSLDSESNECGIETSPSNIGDID</sequence>
<dbReference type="VEuPathDB" id="VectorBase:PPAI010693"/>
<dbReference type="GeneID" id="129805744"/>
<accession>A0A1B0DQA3</accession>
<dbReference type="Proteomes" id="UP000092462">
    <property type="component" value="Unassembled WGS sequence"/>
</dbReference>
<dbReference type="VEuPathDB" id="VectorBase:PPAPM1_001219"/>
<proteinExistence type="predicted"/>
<reference evidence="3" key="1">
    <citation type="submission" date="2022-08" db="UniProtKB">
        <authorList>
            <consortium name="EnsemblMetazoa"/>
        </authorList>
    </citation>
    <scope>IDENTIFICATION</scope>
    <source>
        <strain evidence="3">Israel</strain>
    </source>
</reference>
<feature type="compositionally biased region" description="Polar residues" evidence="1">
    <location>
        <begin position="129"/>
        <end position="143"/>
    </location>
</feature>
<dbReference type="EnsemblMetazoa" id="PPAI010693-RA">
    <property type="protein sequence ID" value="PPAI010693-PA"/>
    <property type="gene ID" value="PPAI010693"/>
</dbReference>
<dbReference type="EMBL" id="AJVK01008536">
    <property type="status" value="NOT_ANNOTATED_CDS"/>
    <property type="molecule type" value="Genomic_DNA"/>
</dbReference>
<feature type="domain" description="INO80 complex subunit E N-terminal" evidence="2">
    <location>
        <begin position="44"/>
        <end position="91"/>
    </location>
</feature>
<dbReference type="PANTHER" id="PTHR21812">
    <property type="entry name" value="INO80 COMPLEX SUBUNIT E"/>
    <property type="match status" value="1"/>
</dbReference>
<dbReference type="PANTHER" id="PTHR21812:SF1">
    <property type="entry name" value="INO80 COMPLEX SUBUNIT E"/>
    <property type="match status" value="1"/>
</dbReference>
<dbReference type="AlphaFoldDB" id="A0A1B0DQA3"/>
<feature type="region of interest" description="Disordered" evidence="1">
    <location>
        <begin position="194"/>
        <end position="229"/>
    </location>
</feature>
<dbReference type="RefSeq" id="XP_055709842.1">
    <property type="nucleotide sequence ID" value="XM_055853867.1"/>
</dbReference>
<name>A0A1B0DQA3_PHLPP</name>
<feature type="compositionally biased region" description="Polar residues" evidence="1">
    <location>
        <begin position="220"/>
        <end position="229"/>
    </location>
</feature>
<keyword evidence="4" id="KW-1185">Reference proteome</keyword>
<feature type="compositionally biased region" description="Acidic residues" evidence="1">
    <location>
        <begin position="103"/>
        <end position="112"/>
    </location>
</feature>
<evidence type="ECO:0000259" key="2">
    <source>
        <dbReference type="Pfam" id="PF24237"/>
    </source>
</evidence>
<organism evidence="3 4">
    <name type="scientific">Phlebotomus papatasi</name>
    <name type="common">Sandfly</name>
    <dbReference type="NCBI Taxonomy" id="29031"/>
    <lineage>
        <taxon>Eukaryota</taxon>
        <taxon>Metazoa</taxon>
        <taxon>Ecdysozoa</taxon>
        <taxon>Arthropoda</taxon>
        <taxon>Hexapoda</taxon>
        <taxon>Insecta</taxon>
        <taxon>Pterygota</taxon>
        <taxon>Neoptera</taxon>
        <taxon>Endopterygota</taxon>
        <taxon>Diptera</taxon>
        <taxon>Nematocera</taxon>
        <taxon>Psychodoidea</taxon>
        <taxon>Psychodidae</taxon>
        <taxon>Phlebotomus</taxon>
        <taxon>Phlebotomus</taxon>
    </lineage>
</organism>